<reference evidence="5" key="1">
    <citation type="submission" date="2023-03" db="EMBL/GenBank/DDBJ databases">
        <title>Massive genome expansion in bonnet fungi (Mycena s.s.) driven by repeated elements and novel gene families across ecological guilds.</title>
        <authorList>
            <consortium name="Lawrence Berkeley National Laboratory"/>
            <person name="Harder C.B."/>
            <person name="Miyauchi S."/>
            <person name="Viragh M."/>
            <person name="Kuo A."/>
            <person name="Thoen E."/>
            <person name="Andreopoulos B."/>
            <person name="Lu D."/>
            <person name="Skrede I."/>
            <person name="Drula E."/>
            <person name="Henrissat B."/>
            <person name="Morin E."/>
            <person name="Kohler A."/>
            <person name="Barry K."/>
            <person name="LaButti K."/>
            <person name="Morin E."/>
            <person name="Salamov A."/>
            <person name="Lipzen A."/>
            <person name="Mereny Z."/>
            <person name="Hegedus B."/>
            <person name="Baldrian P."/>
            <person name="Stursova M."/>
            <person name="Weitz H."/>
            <person name="Taylor A."/>
            <person name="Grigoriev I.V."/>
            <person name="Nagy L.G."/>
            <person name="Martin F."/>
            <person name="Kauserud H."/>
        </authorList>
    </citation>
    <scope>NUCLEOTIDE SEQUENCE</scope>
    <source>
        <strain evidence="5">CBHHK067</strain>
    </source>
</reference>
<keyword evidence="2" id="KW-0433">Leucine-rich repeat</keyword>
<dbReference type="PANTHER" id="PTHR24113:SF12">
    <property type="entry name" value="RAN GTPASE-ACTIVATING PROTEIN 1"/>
    <property type="match status" value="1"/>
</dbReference>
<dbReference type="GO" id="GO:0048471">
    <property type="term" value="C:perinuclear region of cytoplasm"/>
    <property type="evidence" value="ECO:0007669"/>
    <property type="project" value="TreeGrafter"/>
</dbReference>
<dbReference type="GO" id="GO:0031267">
    <property type="term" value="F:small GTPase binding"/>
    <property type="evidence" value="ECO:0007669"/>
    <property type="project" value="TreeGrafter"/>
</dbReference>
<evidence type="ECO:0008006" key="7">
    <source>
        <dbReference type="Google" id="ProtNLM"/>
    </source>
</evidence>
<dbReference type="Gene3D" id="3.80.10.10">
    <property type="entry name" value="Ribonuclease Inhibitor"/>
    <property type="match status" value="1"/>
</dbReference>
<gene>
    <name evidence="5" type="ORF">B0H17DRAFT_1204928</name>
</gene>
<evidence type="ECO:0000256" key="4">
    <source>
        <dbReference type="SAM" id="MobiDB-lite"/>
    </source>
</evidence>
<dbReference type="InterPro" id="IPR027038">
    <property type="entry name" value="RanGap"/>
</dbReference>
<dbReference type="GO" id="GO:0005096">
    <property type="term" value="F:GTPase activator activity"/>
    <property type="evidence" value="ECO:0007669"/>
    <property type="project" value="UniProtKB-KW"/>
</dbReference>
<dbReference type="GO" id="GO:0005829">
    <property type="term" value="C:cytosol"/>
    <property type="evidence" value="ECO:0007669"/>
    <property type="project" value="TreeGrafter"/>
</dbReference>
<keyword evidence="1" id="KW-0343">GTPase activation</keyword>
<dbReference type="SMART" id="SM00368">
    <property type="entry name" value="LRR_RI"/>
    <property type="match status" value="5"/>
</dbReference>
<evidence type="ECO:0000256" key="3">
    <source>
        <dbReference type="ARBA" id="ARBA00022737"/>
    </source>
</evidence>
<keyword evidence="3" id="KW-0677">Repeat</keyword>
<dbReference type="InterPro" id="IPR032675">
    <property type="entry name" value="LRR_dom_sf"/>
</dbReference>
<name>A0AAD7GAT0_MYCRO</name>
<dbReference type="Pfam" id="PF13516">
    <property type="entry name" value="LRR_6"/>
    <property type="match status" value="2"/>
</dbReference>
<dbReference type="Proteomes" id="UP001221757">
    <property type="component" value="Unassembled WGS sequence"/>
</dbReference>
<dbReference type="InterPro" id="IPR001611">
    <property type="entry name" value="Leu-rich_rpt"/>
</dbReference>
<evidence type="ECO:0000313" key="6">
    <source>
        <dbReference type="Proteomes" id="UP001221757"/>
    </source>
</evidence>
<dbReference type="AlphaFoldDB" id="A0AAD7GAT0"/>
<sequence>MATAVTLTIVGLSEETAKAYAKRLQGAIYHDFHSAYVSDSINKLPRRRHTPSSVAAPIAALLFPQYTPIKADIHYEIALSHAHRVVRQRKELEIIRQKSYANDAVVSETQGEWRGQEEDPISLESPSALPMPVEIGTDDDFKDVFQFLRLNLDPKELRWNTPMVEFKRGVAHDDGRLDLCKMVLGPTHIEKLLDALEQNTVVPQFLLGNNIISATGARRIAKFIADYRERIETCCSSRITNVWFKRNSLTPDSANSIIRLITQTPNLRTLDLENTELGDEGVARIMADITGKDVPLRNLYLNANGIGEKASIAIAGYLAHPACKLKSLYLASNPIGDAGALPMADALKFNQSLLRLSMSLSTHPCIISADFASSLTTRVHGQRFNHMDDRAIPQIVSLMKNPTLRHIDLGRTSFSPAGLEEVKAAVVDSNLCEFHAFRRPYPAEALSCPLATRCALEANVHRFYPAEAGYNSFSSGLGARFLYSPEDVRLIDSLYRTRDKRGDKEAEQF</sequence>
<evidence type="ECO:0000256" key="1">
    <source>
        <dbReference type="ARBA" id="ARBA00022468"/>
    </source>
</evidence>
<comment type="caution">
    <text evidence="5">The sequence shown here is derived from an EMBL/GenBank/DDBJ whole genome shotgun (WGS) entry which is preliminary data.</text>
</comment>
<dbReference type="EMBL" id="JARKIE010000105">
    <property type="protein sequence ID" value="KAJ7683793.1"/>
    <property type="molecule type" value="Genomic_DNA"/>
</dbReference>
<dbReference type="PANTHER" id="PTHR24113">
    <property type="entry name" value="RAN GTPASE-ACTIVATING PROTEIN 1"/>
    <property type="match status" value="1"/>
</dbReference>
<feature type="region of interest" description="Disordered" evidence="4">
    <location>
        <begin position="107"/>
        <end position="127"/>
    </location>
</feature>
<protein>
    <recommendedName>
        <fullName evidence="7">RNI-like protein</fullName>
    </recommendedName>
</protein>
<dbReference type="GO" id="GO:0005634">
    <property type="term" value="C:nucleus"/>
    <property type="evidence" value="ECO:0007669"/>
    <property type="project" value="TreeGrafter"/>
</dbReference>
<dbReference type="GO" id="GO:0006913">
    <property type="term" value="P:nucleocytoplasmic transport"/>
    <property type="evidence" value="ECO:0007669"/>
    <property type="project" value="TreeGrafter"/>
</dbReference>
<keyword evidence="6" id="KW-1185">Reference proteome</keyword>
<evidence type="ECO:0000256" key="2">
    <source>
        <dbReference type="ARBA" id="ARBA00022614"/>
    </source>
</evidence>
<accession>A0AAD7GAT0</accession>
<organism evidence="5 6">
    <name type="scientific">Mycena rosella</name>
    <name type="common">Pink bonnet</name>
    <name type="synonym">Agaricus rosellus</name>
    <dbReference type="NCBI Taxonomy" id="1033263"/>
    <lineage>
        <taxon>Eukaryota</taxon>
        <taxon>Fungi</taxon>
        <taxon>Dikarya</taxon>
        <taxon>Basidiomycota</taxon>
        <taxon>Agaricomycotina</taxon>
        <taxon>Agaricomycetes</taxon>
        <taxon>Agaricomycetidae</taxon>
        <taxon>Agaricales</taxon>
        <taxon>Marasmiineae</taxon>
        <taxon>Mycenaceae</taxon>
        <taxon>Mycena</taxon>
    </lineage>
</organism>
<evidence type="ECO:0000313" key="5">
    <source>
        <dbReference type="EMBL" id="KAJ7683793.1"/>
    </source>
</evidence>
<proteinExistence type="predicted"/>
<dbReference type="SUPFAM" id="SSF52047">
    <property type="entry name" value="RNI-like"/>
    <property type="match status" value="1"/>
</dbReference>